<feature type="transmembrane region" description="Helical" evidence="8">
    <location>
        <begin position="16"/>
        <end position="36"/>
    </location>
</feature>
<evidence type="ECO:0000256" key="2">
    <source>
        <dbReference type="ARBA" id="ARBA00004863"/>
    </source>
</evidence>
<dbReference type="PANTHER" id="PTHR13929">
    <property type="entry name" value="1,4-DIHYDROXY-2-NAPHTHOATE OCTAPRENYLTRANSFERASE"/>
    <property type="match status" value="1"/>
</dbReference>
<dbReference type="RefSeq" id="WP_203627262.1">
    <property type="nucleotide sequence ID" value="NZ_BOLQ01000012.1"/>
</dbReference>
<feature type="transmembrane region" description="Helical" evidence="8">
    <location>
        <begin position="83"/>
        <end position="107"/>
    </location>
</feature>
<reference evidence="10" key="1">
    <citation type="journal article" date="2019" name="Int. J. Syst. Evol. Microbiol.">
        <title>The Global Catalogue of Microorganisms (GCM) 10K type strain sequencing project: providing services to taxonomists for standard genome sequencing and annotation.</title>
        <authorList>
            <consortium name="The Broad Institute Genomics Platform"/>
            <consortium name="The Broad Institute Genome Sequencing Center for Infectious Disease"/>
            <person name="Wu L."/>
            <person name="Ma J."/>
        </authorList>
    </citation>
    <scope>NUCLEOTIDE SEQUENCE [LARGE SCALE GENOMIC DNA]</scope>
    <source>
        <strain evidence="10">CCM 8980</strain>
    </source>
</reference>
<organism evidence="9 10">
    <name type="scientific">Lacticaseibacillus mingshuiensis</name>
    <dbReference type="NCBI Taxonomy" id="2799574"/>
    <lineage>
        <taxon>Bacteria</taxon>
        <taxon>Bacillati</taxon>
        <taxon>Bacillota</taxon>
        <taxon>Bacilli</taxon>
        <taxon>Lactobacillales</taxon>
        <taxon>Lactobacillaceae</taxon>
        <taxon>Lacticaseibacillus</taxon>
    </lineage>
</organism>
<keyword evidence="3" id="KW-0474">Menaquinone biosynthesis</keyword>
<feature type="transmembrane region" description="Helical" evidence="8">
    <location>
        <begin position="144"/>
        <end position="164"/>
    </location>
</feature>
<keyword evidence="6 8" id="KW-1133">Transmembrane helix</keyword>
<protein>
    <submittedName>
        <fullName evidence="9">UbiA family prenyltransferase</fullName>
    </submittedName>
</protein>
<dbReference type="InterPro" id="IPR000537">
    <property type="entry name" value="UbiA_prenyltransferase"/>
</dbReference>
<comment type="caution">
    <text evidence="9">The sequence shown here is derived from an EMBL/GenBank/DDBJ whole genome shotgun (WGS) entry which is preliminary data.</text>
</comment>
<evidence type="ECO:0000256" key="7">
    <source>
        <dbReference type="ARBA" id="ARBA00023136"/>
    </source>
</evidence>
<keyword evidence="5 8" id="KW-0812">Transmembrane</keyword>
<evidence type="ECO:0000256" key="5">
    <source>
        <dbReference type="ARBA" id="ARBA00022692"/>
    </source>
</evidence>
<evidence type="ECO:0000313" key="9">
    <source>
        <dbReference type="EMBL" id="MFD1429037.1"/>
    </source>
</evidence>
<dbReference type="CDD" id="cd13962">
    <property type="entry name" value="PT_UbiA_UBIAD1"/>
    <property type="match status" value="1"/>
</dbReference>
<accession>A0ABW4CE19</accession>
<keyword evidence="10" id="KW-1185">Reference proteome</keyword>
<dbReference type="Proteomes" id="UP001597196">
    <property type="component" value="Unassembled WGS sequence"/>
</dbReference>
<gene>
    <name evidence="9" type="ORF">ACFQ4P_02085</name>
</gene>
<dbReference type="InterPro" id="IPR026046">
    <property type="entry name" value="UBIAD1"/>
</dbReference>
<dbReference type="PIRSF" id="PIRSF005355">
    <property type="entry name" value="UBIAD1"/>
    <property type="match status" value="1"/>
</dbReference>
<keyword evidence="7 8" id="KW-0472">Membrane</keyword>
<sequence length="317" mass="34703">MSIRAFWELVEGPTKLASILPFCVGTLFAAVVLGQVNWVNSTLFFIAMLLFDMTTTAINNWMDYRKAKDDQYRQTVNVIGRRQLPIALVRAVIWGMLAVSTALSLVLVWRTDWLLLLAGGACFVVGIFYTFGPLPLSRMPLGELFSGVVMGLGIPGIAAYVTARTTPFLQLTFAWPNLALAGDWPALVALAFVCVTPMATIANVMLANNMSDLAEDTANKRMTLPMYLGPANSRLLYTLLAYGGYAAVALAVAVGLLPWPTLVALVTLPWAMRNTNRFRHRQDKRLTFKTSLYNLLLENGGLIAGLLLSLLVKGGVR</sequence>
<dbReference type="Pfam" id="PF01040">
    <property type="entry name" value="UbiA"/>
    <property type="match status" value="1"/>
</dbReference>
<evidence type="ECO:0000256" key="3">
    <source>
        <dbReference type="ARBA" id="ARBA00022428"/>
    </source>
</evidence>
<dbReference type="InterPro" id="IPR044878">
    <property type="entry name" value="UbiA_sf"/>
</dbReference>
<feature type="transmembrane region" description="Helical" evidence="8">
    <location>
        <begin position="113"/>
        <end position="132"/>
    </location>
</feature>
<feature type="transmembrane region" description="Helical" evidence="8">
    <location>
        <begin position="184"/>
        <end position="206"/>
    </location>
</feature>
<feature type="transmembrane region" description="Helical" evidence="8">
    <location>
        <begin position="42"/>
        <end position="62"/>
    </location>
</feature>
<feature type="transmembrane region" description="Helical" evidence="8">
    <location>
        <begin position="251"/>
        <end position="271"/>
    </location>
</feature>
<evidence type="ECO:0000256" key="6">
    <source>
        <dbReference type="ARBA" id="ARBA00022989"/>
    </source>
</evidence>
<dbReference type="Gene3D" id="1.10.357.140">
    <property type="entry name" value="UbiA prenyltransferase"/>
    <property type="match status" value="1"/>
</dbReference>
<feature type="transmembrane region" description="Helical" evidence="8">
    <location>
        <begin position="292"/>
        <end position="312"/>
    </location>
</feature>
<dbReference type="PANTHER" id="PTHR13929:SF0">
    <property type="entry name" value="UBIA PRENYLTRANSFERASE DOMAIN-CONTAINING PROTEIN 1"/>
    <property type="match status" value="1"/>
</dbReference>
<name>A0ABW4CE19_9LACO</name>
<evidence type="ECO:0000256" key="1">
    <source>
        <dbReference type="ARBA" id="ARBA00004141"/>
    </source>
</evidence>
<evidence type="ECO:0000256" key="8">
    <source>
        <dbReference type="SAM" id="Phobius"/>
    </source>
</evidence>
<dbReference type="EMBL" id="JBHTOC010000002">
    <property type="protein sequence ID" value="MFD1429037.1"/>
    <property type="molecule type" value="Genomic_DNA"/>
</dbReference>
<evidence type="ECO:0000313" key="10">
    <source>
        <dbReference type="Proteomes" id="UP001597196"/>
    </source>
</evidence>
<keyword evidence="4" id="KW-0808">Transferase</keyword>
<proteinExistence type="predicted"/>
<comment type="subcellular location">
    <subcellularLocation>
        <location evidence="1">Membrane</location>
        <topology evidence="1">Multi-pass membrane protein</topology>
    </subcellularLocation>
</comment>
<comment type="pathway">
    <text evidence="2">Quinol/quinone metabolism; menaquinone biosynthesis.</text>
</comment>
<evidence type="ECO:0000256" key="4">
    <source>
        <dbReference type="ARBA" id="ARBA00022679"/>
    </source>
</evidence>